<keyword evidence="4" id="KW-1185">Reference proteome</keyword>
<dbReference type="InterPro" id="IPR050640">
    <property type="entry name" value="Bact_2-comp_sensor_kinase"/>
</dbReference>
<keyword evidence="1" id="KW-0812">Transmembrane</keyword>
<dbReference type="Gene3D" id="1.25.40.10">
    <property type="entry name" value="Tetratricopeptide repeat domain"/>
    <property type="match status" value="3"/>
</dbReference>
<dbReference type="Pfam" id="PF06580">
    <property type="entry name" value="His_kinase"/>
    <property type="match status" value="1"/>
</dbReference>
<reference evidence="3" key="1">
    <citation type="submission" date="2022-09" db="EMBL/GenBank/DDBJ databases">
        <title>Aureispira anguillicida sp. nov., isolated from Leptocephalus of Japanese eel Anguilla japonica.</title>
        <authorList>
            <person name="Yuasa K."/>
            <person name="Mekata T."/>
            <person name="Ikunari K."/>
        </authorList>
    </citation>
    <scope>NUCLEOTIDE SEQUENCE</scope>
    <source>
        <strain evidence="3">EL160426</strain>
    </source>
</reference>
<dbReference type="RefSeq" id="WP_264790199.1">
    <property type="nucleotide sequence ID" value="NZ_AP026867.1"/>
</dbReference>
<dbReference type="InterPro" id="IPR036890">
    <property type="entry name" value="HATPase_C_sf"/>
</dbReference>
<dbReference type="EMBL" id="AP026867">
    <property type="protein sequence ID" value="BDS15007.1"/>
    <property type="molecule type" value="Genomic_DNA"/>
</dbReference>
<keyword evidence="1" id="KW-1133">Transmembrane helix</keyword>
<dbReference type="PANTHER" id="PTHR34220">
    <property type="entry name" value="SENSOR HISTIDINE KINASE YPDA"/>
    <property type="match status" value="1"/>
</dbReference>
<dbReference type="AlphaFoldDB" id="A0A915YL92"/>
<dbReference type="SUPFAM" id="SSF81901">
    <property type="entry name" value="HCP-like"/>
    <property type="match status" value="1"/>
</dbReference>
<dbReference type="InterPro" id="IPR010559">
    <property type="entry name" value="Sig_transdc_His_kin_internal"/>
</dbReference>
<dbReference type="Proteomes" id="UP001060919">
    <property type="component" value="Chromosome"/>
</dbReference>
<dbReference type="Gene3D" id="3.30.565.10">
    <property type="entry name" value="Histidine kinase-like ATPase, C-terminal domain"/>
    <property type="match status" value="1"/>
</dbReference>
<evidence type="ECO:0000256" key="1">
    <source>
        <dbReference type="SAM" id="Phobius"/>
    </source>
</evidence>
<dbReference type="InterPro" id="IPR019734">
    <property type="entry name" value="TPR_rpt"/>
</dbReference>
<gene>
    <name evidence="3" type="ORF">AsAng_0057890</name>
</gene>
<proteinExistence type="predicted"/>
<feature type="domain" description="Signal transduction histidine kinase internal region" evidence="2">
    <location>
        <begin position="449"/>
        <end position="527"/>
    </location>
</feature>
<dbReference type="SUPFAM" id="SSF48452">
    <property type="entry name" value="TPR-like"/>
    <property type="match status" value="1"/>
</dbReference>
<dbReference type="PANTHER" id="PTHR34220:SF7">
    <property type="entry name" value="SENSOR HISTIDINE KINASE YPDA"/>
    <property type="match status" value="1"/>
</dbReference>
<dbReference type="GO" id="GO:0016020">
    <property type="term" value="C:membrane"/>
    <property type="evidence" value="ECO:0007669"/>
    <property type="project" value="InterPro"/>
</dbReference>
<dbReference type="SUPFAM" id="SSF55874">
    <property type="entry name" value="ATPase domain of HSP90 chaperone/DNA topoisomerase II/histidine kinase"/>
    <property type="match status" value="1"/>
</dbReference>
<feature type="transmembrane region" description="Helical" evidence="1">
    <location>
        <begin position="415"/>
        <end position="433"/>
    </location>
</feature>
<dbReference type="InterPro" id="IPR011990">
    <property type="entry name" value="TPR-like_helical_dom_sf"/>
</dbReference>
<accession>A0A915YL92</accession>
<keyword evidence="1" id="KW-0472">Membrane</keyword>
<sequence length="651" mass="74275">MSDIHPYKITNSMPKCLKLFFILLFGFSITKTQGQPQQYVDSMEAAFAAEPDSIQKTSILFQLAFAHLYSNPQKGLEYLDQILPLTPKDSIDHKAGAYSLIGSTYAQIDSIPLAIDYINKAIATYESPGLTILNIEKKVAGCYINLANCFFFIKEYDQALKYAYKALTAYQSVGYTDISTVYGLLMALNLKQKEHSKALNNAIKALKLRPIGVNAFNVGLVYIELEKFDSAAYFLEKALEVYEIDQNKNDIASTASTLARVHLKQNKLELATLYINKAIALEAHLVSPLHRIELLSILGDIYLASKEYQKSILTYKKVQENAQQVASPEFAFMAQQGLANTYVELNDFKQAYQHSQEALSLKDSILDETKQGQIKDFELKYRIRYDAQKKEQENLLLSKDLALQKLEVTANKQRFYGILILLLFGIIISYLLLRQYKIRSAQQIVQLKHRLLRNQMSPHFIFNALIAIQNFVYKNDPRKAGKYLSSFAKLIRAILENSRQEYITLTKEMQWLENYLNLQLLRFNNKFDFDIQIDDQLDLESVLIPPMLTQPFIENALEHGIKSIDYQGQLTVSFSLKDDLLVVDVQDNGIGISAPNISEEKTKHISLATTITKERLDFLNQKSKKKIYFEISKVVPSGTLVSFSIPIKHIY</sequence>
<organism evidence="3 4">
    <name type="scientific">Aureispira anguillae</name>
    <dbReference type="NCBI Taxonomy" id="2864201"/>
    <lineage>
        <taxon>Bacteria</taxon>
        <taxon>Pseudomonadati</taxon>
        <taxon>Bacteroidota</taxon>
        <taxon>Saprospiria</taxon>
        <taxon>Saprospirales</taxon>
        <taxon>Saprospiraceae</taxon>
        <taxon>Aureispira</taxon>
    </lineage>
</organism>
<evidence type="ECO:0000313" key="4">
    <source>
        <dbReference type="Proteomes" id="UP001060919"/>
    </source>
</evidence>
<name>A0A915YL92_9BACT</name>
<evidence type="ECO:0000259" key="2">
    <source>
        <dbReference type="Pfam" id="PF06580"/>
    </source>
</evidence>
<dbReference type="GO" id="GO:0000155">
    <property type="term" value="F:phosphorelay sensor kinase activity"/>
    <property type="evidence" value="ECO:0007669"/>
    <property type="project" value="InterPro"/>
</dbReference>
<dbReference type="KEGG" id="aup:AsAng_0057890"/>
<evidence type="ECO:0000313" key="3">
    <source>
        <dbReference type="EMBL" id="BDS15007.1"/>
    </source>
</evidence>
<protein>
    <submittedName>
        <fullName evidence="3">Tetratricopeptide repeat protein</fullName>
    </submittedName>
</protein>
<dbReference type="SMART" id="SM00028">
    <property type="entry name" value="TPR"/>
    <property type="match status" value="7"/>
</dbReference>